<reference evidence="1" key="1">
    <citation type="submission" date="2018-05" db="EMBL/GenBank/DDBJ databases">
        <authorList>
            <person name="Lanie J.A."/>
            <person name="Ng W.-L."/>
            <person name="Kazmierczak K.M."/>
            <person name="Andrzejewski T.M."/>
            <person name="Davidsen T.M."/>
            <person name="Wayne K.J."/>
            <person name="Tettelin H."/>
            <person name="Glass J.I."/>
            <person name="Rusch D."/>
            <person name="Podicherti R."/>
            <person name="Tsui H.-C.T."/>
            <person name="Winkler M.E."/>
        </authorList>
    </citation>
    <scope>NUCLEOTIDE SEQUENCE</scope>
</reference>
<organism evidence="1">
    <name type="scientific">marine metagenome</name>
    <dbReference type="NCBI Taxonomy" id="408172"/>
    <lineage>
        <taxon>unclassified sequences</taxon>
        <taxon>metagenomes</taxon>
        <taxon>ecological metagenomes</taxon>
    </lineage>
</organism>
<feature type="non-terminal residue" evidence="1">
    <location>
        <position position="1"/>
    </location>
</feature>
<name>A0A381ZJ15_9ZZZZ</name>
<evidence type="ECO:0000313" key="1">
    <source>
        <dbReference type="EMBL" id="SVA89318.1"/>
    </source>
</evidence>
<dbReference type="AlphaFoldDB" id="A0A381ZJ15"/>
<protein>
    <submittedName>
        <fullName evidence="1">Uncharacterized protein</fullName>
    </submittedName>
</protein>
<sequence length="32" mass="3396">VNLEFANKNGSDAYVPDASVVVSLARDMVDAK</sequence>
<proteinExistence type="predicted"/>
<dbReference type="EMBL" id="UINC01021544">
    <property type="protein sequence ID" value="SVA89318.1"/>
    <property type="molecule type" value="Genomic_DNA"/>
</dbReference>
<accession>A0A381ZJ15</accession>
<gene>
    <name evidence="1" type="ORF">METZ01_LOCUS142172</name>
</gene>